<evidence type="ECO:0000256" key="1">
    <source>
        <dbReference type="ARBA" id="ARBA00022801"/>
    </source>
</evidence>
<dbReference type="EMBL" id="AYYX01000044">
    <property type="protein sequence ID" value="KRM86662.1"/>
    <property type="molecule type" value="Genomic_DNA"/>
</dbReference>
<proteinExistence type="predicted"/>
<dbReference type="AlphaFoldDB" id="A0A0R2CFA0"/>
<gene>
    <name evidence="3" type="ORF">FD21_GL001482</name>
</gene>
<name>A0A0R2CFA0_9LACO</name>
<dbReference type="InterPro" id="IPR001466">
    <property type="entry name" value="Beta-lactam-related"/>
</dbReference>
<protein>
    <submittedName>
        <fullName evidence="3">Beta-lactamase class C related penicillin binding protein</fullName>
    </submittedName>
</protein>
<accession>A0A0R2CFA0</accession>
<dbReference type="SUPFAM" id="SSF56601">
    <property type="entry name" value="beta-lactamase/transpeptidase-like"/>
    <property type="match status" value="1"/>
</dbReference>
<dbReference type="eggNOG" id="COG1680">
    <property type="taxonomic scope" value="Bacteria"/>
</dbReference>
<dbReference type="Pfam" id="PF00144">
    <property type="entry name" value="Beta-lactamase"/>
    <property type="match status" value="1"/>
</dbReference>
<dbReference type="InterPro" id="IPR012338">
    <property type="entry name" value="Beta-lactam/transpept-like"/>
</dbReference>
<dbReference type="PATRIC" id="fig|1133569.4.peg.1624"/>
<dbReference type="Proteomes" id="UP000051576">
    <property type="component" value="Unassembled WGS sequence"/>
</dbReference>
<keyword evidence="4" id="KW-1185">Reference proteome</keyword>
<organism evidence="3 4">
    <name type="scientific">Liquorilactobacillus vini DSM 20605</name>
    <dbReference type="NCBI Taxonomy" id="1133569"/>
    <lineage>
        <taxon>Bacteria</taxon>
        <taxon>Bacillati</taxon>
        <taxon>Bacillota</taxon>
        <taxon>Bacilli</taxon>
        <taxon>Lactobacillales</taxon>
        <taxon>Lactobacillaceae</taxon>
        <taxon>Liquorilactobacillus</taxon>
    </lineage>
</organism>
<dbReference type="PANTHER" id="PTHR43283">
    <property type="entry name" value="BETA-LACTAMASE-RELATED"/>
    <property type="match status" value="1"/>
</dbReference>
<dbReference type="PANTHER" id="PTHR43283:SF11">
    <property type="entry name" value="BETA-LACTAMASE-RELATED DOMAIN-CONTAINING PROTEIN"/>
    <property type="match status" value="1"/>
</dbReference>
<dbReference type="InterPro" id="IPR050789">
    <property type="entry name" value="Diverse_Enzym_Activities"/>
</dbReference>
<feature type="domain" description="Beta-lactamase-related" evidence="2">
    <location>
        <begin position="62"/>
        <end position="323"/>
    </location>
</feature>
<comment type="caution">
    <text evidence="3">The sequence shown here is derived from an EMBL/GenBank/DDBJ whole genome shotgun (WGS) entry which is preliminary data.</text>
</comment>
<evidence type="ECO:0000313" key="3">
    <source>
        <dbReference type="EMBL" id="KRM86662.1"/>
    </source>
</evidence>
<evidence type="ECO:0000313" key="4">
    <source>
        <dbReference type="Proteomes" id="UP000051576"/>
    </source>
</evidence>
<dbReference type="GO" id="GO:0016787">
    <property type="term" value="F:hydrolase activity"/>
    <property type="evidence" value="ECO:0007669"/>
    <property type="project" value="UniProtKB-KW"/>
</dbReference>
<dbReference type="Gene3D" id="3.40.710.10">
    <property type="entry name" value="DD-peptidase/beta-lactamase superfamily"/>
    <property type="match status" value="1"/>
</dbReference>
<evidence type="ECO:0000259" key="2">
    <source>
        <dbReference type="Pfam" id="PF00144"/>
    </source>
</evidence>
<reference evidence="3 4" key="1">
    <citation type="journal article" date="2015" name="Genome Announc.">
        <title>Expanding the biotechnology potential of lactobacilli through comparative genomics of 213 strains and associated genera.</title>
        <authorList>
            <person name="Sun Z."/>
            <person name="Harris H.M."/>
            <person name="McCann A."/>
            <person name="Guo C."/>
            <person name="Argimon S."/>
            <person name="Zhang W."/>
            <person name="Yang X."/>
            <person name="Jeffery I.B."/>
            <person name="Cooney J.C."/>
            <person name="Kagawa T.F."/>
            <person name="Liu W."/>
            <person name="Song Y."/>
            <person name="Salvetti E."/>
            <person name="Wrobel A."/>
            <person name="Rasinkangas P."/>
            <person name="Parkhill J."/>
            <person name="Rea M.C."/>
            <person name="O'Sullivan O."/>
            <person name="Ritari J."/>
            <person name="Douillard F.P."/>
            <person name="Paul Ross R."/>
            <person name="Yang R."/>
            <person name="Briner A.E."/>
            <person name="Felis G.E."/>
            <person name="de Vos W.M."/>
            <person name="Barrangou R."/>
            <person name="Klaenhammer T.R."/>
            <person name="Caufield P.W."/>
            <person name="Cui Y."/>
            <person name="Zhang H."/>
            <person name="O'Toole P.W."/>
        </authorList>
    </citation>
    <scope>NUCLEOTIDE SEQUENCE [LARGE SCALE GENOMIC DNA]</scope>
    <source>
        <strain evidence="3 4">DSM 20605</strain>
    </source>
</reference>
<keyword evidence="1" id="KW-0378">Hydrolase</keyword>
<sequence>MEPNKMIVNNSAIFEVIQNAIQDQAVYGASYSLQSNSLSEQHYIGYQGIGLDHIALTSGLEYDLASLTKVIGTTTRILQLLSQKKLALKDEIGRFIPNLSYPELTVEQLLLHDSGLPADIKSAGYSKVELIDKIKQSSLIYQPGTKTVYSDLGFILLGWLIQKIDGDLAQSLQENVFKPLKMKKTGFNLKVNNPKLFVPTENFPARGGALRGTVHDEKAHLLGGISGHAGLFSTLADLNNFVSMYLHQGVFAGHEVLNSNCFSLLKSYYKNGRTLGWQRWVPTGLKIWHTGFTGTSIAIDMDQQTGFVCLTNRIYPTRQNRDWLKWRRLAIGLFFAEPEVI</sequence>
<dbReference type="STRING" id="1133569.FD21_GL001482"/>